<feature type="compositionally biased region" description="Basic and acidic residues" evidence="1">
    <location>
        <begin position="437"/>
        <end position="452"/>
    </location>
</feature>
<accession>A0A9W8HHP0</accession>
<protein>
    <submittedName>
        <fullName evidence="3">Uncharacterized protein</fullName>
    </submittedName>
</protein>
<proteinExistence type="predicted"/>
<feature type="transmembrane region" description="Helical" evidence="2">
    <location>
        <begin position="6"/>
        <end position="32"/>
    </location>
</feature>
<dbReference type="Proteomes" id="UP001140217">
    <property type="component" value="Unassembled WGS sequence"/>
</dbReference>
<organism evidence="3 4">
    <name type="scientific">Coemansia javaensis</name>
    <dbReference type="NCBI Taxonomy" id="2761396"/>
    <lineage>
        <taxon>Eukaryota</taxon>
        <taxon>Fungi</taxon>
        <taxon>Fungi incertae sedis</taxon>
        <taxon>Zoopagomycota</taxon>
        <taxon>Kickxellomycotina</taxon>
        <taxon>Kickxellomycetes</taxon>
        <taxon>Kickxellales</taxon>
        <taxon>Kickxellaceae</taxon>
        <taxon>Coemansia</taxon>
    </lineage>
</organism>
<gene>
    <name evidence="3" type="ORF">H4R18_002414</name>
</gene>
<keyword evidence="4" id="KW-1185">Reference proteome</keyword>
<feature type="transmembrane region" description="Helical" evidence="2">
    <location>
        <begin position="148"/>
        <end position="171"/>
    </location>
</feature>
<name>A0A9W8HHP0_9FUNG</name>
<feature type="transmembrane region" description="Helical" evidence="2">
    <location>
        <begin position="117"/>
        <end position="142"/>
    </location>
</feature>
<dbReference type="AlphaFoldDB" id="A0A9W8HHP0"/>
<evidence type="ECO:0000256" key="1">
    <source>
        <dbReference type="SAM" id="MobiDB-lite"/>
    </source>
</evidence>
<sequence>MAVALAALEVAATTLALVLFVQSLWTVGWLAASRQPLAPPVPPPAVHGKELASPTSQGTLSISEMGAMSETQLAIAKAIHPHLHEPAQHAAADGGATCGRLQSLCGSRAYRRVVPYCSVWLAAAQAALGVSVALVALVWQLAGFTSCRALSTAVMLGFHVGLALLLLGSAVQTHLANDKCIKIFFIMCAGLAAHFTMFGLAVGRGGIVSADQAVCVIAVTRDEWLGRLPMYAGIAHFAMCFFSLISFINGAVRLCAHVSFLVPHEILCVFLIFRGVGLLFAAALAGALFSVLVVALAAFGHFRFTPCWLAMWAVVARIMAAALWHRAHTDGAAHTHHFWSSPVFHALCGSRQALPYTAGAMSDESIGWPRRPRTPSLAQIILAIRNPQLSPSPPPPSPKSAQFAPRCAAPPTHRAAHEEEAAEGAPDGGPHAHNRMSRHDTVVERSPRLSHN</sequence>
<feature type="transmembrane region" description="Helical" evidence="2">
    <location>
        <begin position="183"/>
        <end position="202"/>
    </location>
</feature>
<dbReference type="OrthoDB" id="5581846at2759"/>
<feature type="region of interest" description="Disordered" evidence="1">
    <location>
        <begin position="387"/>
        <end position="452"/>
    </location>
</feature>
<feature type="transmembrane region" description="Helical" evidence="2">
    <location>
        <begin position="279"/>
        <end position="299"/>
    </location>
</feature>
<comment type="caution">
    <text evidence="3">The sequence shown here is derived from an EMBL/GenBank/DDBJ whole genome shotgun (WGS) entry which is preliminary data.</text>
</comment>
<evidence type="ECO:0000313" key="4">
    <source>
        <dbReference type="Proteomes" id="UP001140217"/>
    </source>
</evidence>
<reference evidence="3" key="1">
    <citation type="submission" date="2022-07" db="EMBL/GenBank/DDBJ databases">
        <title>Phylogenomic reconstructions and comparative analyses of Kickxellomycotina fungi.</title>
        <authorList>
            <person name="Reynolds N.K."/>
            <person name="Stajich J.E."/>
            <person name="Barry K."/>
            <person name="Grigoriev I.V."/>
            <person name="Crous P."/>
            <person name="Smith M.E."/>
        </authorList>
    </citation>
    <scope>NUCLEOTIDE SEQUENCE</scope>
    <source>
        <strain evidence="3">NBRC 105414</strain>
    </source>
</reference>
<feature type="transmembrane region" description="Helical" evidence="2">
    <location>
        <begin position="228"/>
        <end position="247"/>
    </location>
</feature>
<dbReference type="EMBL" id="JANBUL010000079">
    <property type="protein sequence ID" value="KAJ2782205.1"/>
    <property type="molecule type" value="Genomic_DNA"/>
</dbReference>
<keyword evidence="2" id="KW-1133">Transmembrane helix</keyword>
<keyword evidence="2" id="KW-0812">Transmembrane</keyword>
<evidence type="ECO:0000313" key="3">
    <source>
        <dbReference type="EMBL" id="KAJ2782205.1"/>
    </source>
</evidence>
<evidence type="ECO:0000256" key="2">
    <source>
        <dbReference type="SAM" id="Phobius"/>
    </source>
</evidence>
<feature type="transmembrane region" description="Helical" evidence="2">
    <location>
        <begin position="306"/>
        <end position="324"/>
    </location>
</feature>
<keyword evidence="2" id="KW-0472">Membrane</keyword>